<evidence type="ECO:0000259" key="4">
    <source>
        <dbReference type="PROSITE" id="PS50951"/>
    </source>
</evidence>
<dbReference type="PROSITE" id="PS50951">
    <property type="entry name" value="SARAH"/>
    <property type="match status" value="1"/>
</dbReference>
<dbReference type="AlphaFoldDB" id="A0A016T8D7"/>
<evidence type="ECO:0000259" key="3">
    <source>
        <dbReference type="PROSITE" id="PS50200"/>
    </source>
</evidence>
<feature type="domain" description="SARAH" evidence="4">
    <location>
        <begin position="72"/>
        <end position="119"/>
    </location>
</feature>
<organism evidence="5 6">
    <name type="scientific">Ancylostoma ceylanicum</name>
    <dbReference type="NCBI Taxonomy" id="53326"/>
    <lineage>
        <taxon>Eukaryota</taxon>
        <taxon>Metazoa</taxon>
        <taxon>Ecdysozoa</taxon>
        <taxon>Nematoda</taxon>
        <taxon>Chromadorea</taxon>
        <taxon>Rhabditida</taxon>
        <taxon>Rhabditina</taxon>
        <taxon>Rhabditomorpha</taxon>
        <taxon>Strongyloidea</taxon>
        <taxon>Ancylostomatidae</taxon>
        <taxon>Ancylostomatinae</taxon>
        <taxon>Ancylostoma</taxon>
    </lineage>
</organism>
<evidence type="ECO:0000256" key="1">
    <source>
        <dbReference type="SAM" id="MobiDB-lite"/>
    </source>
</evidence>
<evidence type="ECO:0000313" key="6">
    <source>
        <dbReference type="Proteomes" id="UP000024635"/>
    </source>
</evidence>
<comment type="caution">
    <text evidence="5">The sequence shown here is derived from an EMBL/GenBank/DDBJ whole genome shotgun (WGS) entry which is preliminary data.</text>
</comment>
<dbReference type="OrthoDB" id="74314at2759"/>
<dbReference type="PROSITE" id="PS50200">
    <property type="entry name" value="RA"/>
    <property type="match status" value="1"/>
</dbReference>
<protein>
    <recommendedName>
        <fullName evidence="7">Ras-associating domain-containing protein</fullName>
    </recommendedName>
</protein>
<evidence type="ECO:0008006" key="7">
    <source>
        <dbReference type="Google" id="ProtNLM"/>
    </source>
</evidence>
<dbReference type="Pfam" id="PF00788">
    <property type="entry name" value="RA"/>
    <property type="match status" value="1"/>
</dbReference>
<feature type="compositionally biased region" description="Basic and acidic residues" evidence="1">
    <location>
        <begin position="299"/>
        <end position="309"/>
    </location>
</feature>
<reference evidence="6" key="1">
    <citation type="journal article" date="2015" name="Nat. Genet.">
        <title>The genome and transcriptome of the zoonotic hookworm Ancylostoma ceylanicum identify infection-specific gene families.</title>
        <authorList>
            <person name="Schwarz E.M."/>
            <person name="Hu Y."/>
            <person name="Antoshechkin I."/>
            <person name="Miller M.M."/>
            <person name="Sternberg P.W."/>
            <person name="Aroian R.V."/>
        </authorList>
    </citation>
    <scope>NUCLEOTIDE SEQUENCE</scope>
    <source>
        <strain evidence="6">HY135</strain>
    </source>
</reference>
<feature type="transmembrane region" description="Helical" evidence="2">
    <location>
        <begin position="251"/>
        <end position="270"/>
    </location>
</feature>
<evidence type="ECO:0000313" key="5">
    <source>
        <dbReference type="EMBL" id="EYB98884.1"/>
    </source>
</evidence>
<dbReference type="InterPro" id="IPR000159">
    <property type="entry name" value="RA_dom"/>
</dbReference>
<dbReference type="Gene3D" id="1.20.5.110">
    <property type="match status" value="1"/>
</dbReference>
<keyword evidence="2" id="KW-0812">Transmembrane</keyword>
<keyword evidence="2" id="KW-0472">Membrane</keyword>
<dbReference type="InterPro" id="IPR033614">
    <property type="entry name" value="RASSF1-6"/>
</dbReference>
<keyword evidence="2" id="KW-1133">Transmembrane helix</keyword>
<dbReference type="PANTHER" id="PTHR22738">
    <property type="entry name" value="RASSF"/>
    <property type="match status" value="1"/>
</dbReference>
<dbReference type="Pfam" id="PF16517">
    <property type="entry name" value="Nore1-SARAH"/>
    <property type="match status" value="1"/>
</dbReference>
<dbReference type="Proteomes" id="UP000024635">
    <property type="component" value="Unassembled WGS sequence"/>
</dbReference>
<dbReference type="EMBL" id="JARK01001463">
    <property type="protein sequence ID" value="EYB98884.1"/>
    <property type="molecule type" value="Genomic_DNA"/>
</dbReference>
<evidence type="ECO:0000256" key="2">
    <source>
        <dbReference type="SAM" id="Phobius"/>
    </source>
</evidence>
<proteinExistence type="predicted"/>
<dbReference type="Gene3D" id="3.10.20.90">
    <property type="entry name" value="Phosphatidylinositol 3-kinase Catalytic Subunit, Chain A, domain 1"/>
    <property type="match status" value="1"/>
</dbReference>
<feature type="domain" description="Ras-associating" evidence="3">
    <location>
        <begin position="1"/>
        <end position="70"/>
    </location>
</feature>
<dbReference type="InterPro" id="IPR011524">
    <property type="entry name" value="SARAH_dom"/>
</dbReference>
<dbReference type="PANTHER" id="PTHR22738:SF10">
    <property type="entry name" value="RAS ASSOCIATION DOMAIN-CONTAINING PROTEIN 1 HOMOLOG"/>
    <property type="match status" value="1"/>
</dbReference>
<name>A0A016T8D7_9BILA</name>
<dbReference type="GO" id="GO:0007165">
    <property type="term" value="P:signal transduction"/>
    <property type="evidence" value="ECO:0007669"/>
    <property type="project" value="InterPro"/>
</dbReference>
<keyword evidence="6" id="KW-1185">Reference proteome</keyword>
<accession>A0A016T8D7</accession>
<dbReference type="CDD" id="cd21885">
    <property type="entry name" value="SARAH_RASSF1-like"/>
    <property type="match status" value="1"/>
</dbReference>
<sequence length="309" mass="35793">MIVTLLRKFRVADNPRKFALYESSYESDDETPTLLRKMTRISDDVCPLKVVLSWQNAKCGKALVLQENDTGDILWDAFEIPELDNFLRILRMEEQQYQWQIRQRYHQYRYFVDLELRRRGYNVGEDIGEPPTVSAPPPPPLADYNEYGTGDSMIVSDVFHTIREDQLAATLRAKDASPPEGAIRDPTYVNLSFLKAQQMEQSTRFFPPLTFTYCQIVQDFSGTSYPKRSCNPQRVQMTIWDEITSIRPEHLLPVCLLFVIFFIFLIACLCDCWREKHIEDLSVPNPPSIPRVTVTNGKTGEEREVPAQN</sequence>
<dbReference type="STRING" id="53326.A0A016T8D7"/>
<gene>
    <name evidence="5" type="primary">Acey_s0127.g1400</name>
    <name evidence="5" type="ORF">Y032_0127g1400</name>
</gene>
<feature type="region of interest" description="Disordered" evidence="1">
    <location>
        <begin position="289"/>
        <end position="309"/>
    </location>
</feature>